<sequence length="62" mass="6957">MNKALPYNIESIIGSSLSNSPDDIWMAYLATLPAETSHKELQSIQAQFMPAIAAYIEENEIW</sequence>
<dbReference type="RefSeq" id="WP_139495156.1">
    <property type="nucleotide sequence ID" value="NZ_CAWORL010000018.1"/>
</dbReference>
<accession>A0AAX2UQA0</accession>
<evidence type="ECO:0000313" key="1">
    <source>
        <dbReference type="EMBL" id="TND51954.1"/>
    </source>
</evidence>
<organism evidence="1 2">
    <name type="scientific">Aeromonas veronii</name>
    <dbReference type="NCBI Taxonomy" id="654"/>
    <lineage>
        <taxon>Bacteria</taxon>
        <taxon>Pseudomonadati</taxon>
        <taxon>Pseudomonadota</taxon>
        <taxon>Gammaproteobacteria</taxon>
        <taxon>Aeromonadales</taxon>
        <taxon>Aeromonadaceae</taxon>
        <taxon>Aeromonas</taxon>
    </lineage>
</organism>
<comment type="caution">
    <text evidence="1">The sequence shown here is derived from an EMBL/GenBank/DDBJ whole genome shotgun (WGS) entry which is preliminary data.</text>
</comment>
<gene>
    <name evidence="1" type="ORF">CF123_17710</name>
</gene>
<reference evidence="1" key="1">
    <citation type="submission" date="2017-10" db="EMBL/GenBank/DDBJ databases">
        <authorList>
            <person name="Colston S.M."/>
            <person name="Graf J."/>
        </authorList>
    </citation>
    <scope>NUCLEOTIDE SEQUENCE</scope>
    <source>
        <strain evidence="1">BAQ071013-135</strain>
    </source>
</reference>
<reference evidence="1" key="2">
    <citation type="journal article" date="2019" name="PLoS ONE">
        <title>Identification and characterization of putative Aeromonas spp. T3SS effectors.</title>
        <authorList>
            <person name="Rangel L.T."/>
            <person name="Marden J."/>
            <person name="Colston S."/>
            <person name="Setubal J.C."/>
            <person name="Graf J."/>
            <person name="Gogarten J.P."/>
        </authorList>
    </citation>
    <scope>NUCLEOTIDE SEQUENCE</scope>
    <source>
        <strain evidence="1">BAQ071013-135</strain>
    </source>
</reference>
<dbReference type="Proteomes" id="UP000796104">
    <property type="component" value="Unassembled WGS sequence"/>
</dbReference>
<dbReference type="EMBL" id="PDXJ01000025">
    <property type="protein sequence ID" value="TND51954.1"/>
    <property type="molecule type" value="Genomic_DNA"/>
</dbReference>
<protein>
    <submittedName>
        <fullName evidence="1">Uncharacterized protein</fullName>
    </submittedName>
</protein>
<proteinExistence type="predicted"/>
<evidence type="ECO:0000313" key="2">
    <source>
        <dbReference type="Proteomes" id="UP000796104"/>
    </source>
</evidence>
<dbReference type="AlphaFoldDB" id="A0AAX2UQA0"/>
<name>A0AAX2UQA0_AERVE</name>